<dbReference type="STRING" id="1618490.US90_C0013G0035"/>
<dbReference type="PROSITE" id="PS51883">
    <property type="entry name" value="OBG"/>
    <property type="match status" value="1"/>
</dbReference>
<feature type="binding site" evidence="7">
    <location>
        <begin position="188"/>
        <end position="192"/>
    </location>
    <ligand>
        <name>GTP</name>
        <dbReference type="ChEBI" id="CHEBI:37565"/>
    </ligand>
</feature>
<dbReference type="NCBIfam" id="TIGR02729">
    <property type="entry name" value="Obg_CgtA"/>
    <property type="match status" value="1"/>
</dbReference>
<evidence type="ECO:0000259" key="9">
    <source>
        <dbReference type="PROSITE" id="PS51883"/>
    </source>
</evidence>
<dbReference type="GO" id="GO:0042254">
    <property type="term" value="P:ribosome biogenesis"/>
    <property type="evidence" value="ECO:0007669"/>
    <property type="project" value="UniProtKB-UniRule"/>
</dbReference>
<dbReference type="Proteomes" id="UP000034406">
    <property type="component" value="Unassembled WGS sequence"/>
</dbReference>
<dbReference type="Pfam" id="PF01018">
    <property type="entry name" value="GTP1_OBG"/>
    <property type="match status" value="1"/>
</dbReference>
<evidence type="ECO:0000256" key="4">
    <source>
        <dbReference type="ARBA" id="ARBA00022801"/>
    </source>
</evidence>
<evidence type="ECO:0000256" key="6">
    <source>
        <dbReference type="ARBA" id="ARBA00023134"/>
    </source>
</evidence>
<comment type="cofactor">
    <cofactor evidence="7">
        <name>Mg(2+)</name>
        <dbReference type="ChEBI" id="CHEBI:18420"/>
    </cofactor>
</comment>
<dbReference type="PIRSF" id="PIRSF002401">
    <property type="entry name" value="GTP_bd_Obg/CgtA"/>
    <property type="match status" value="1"/>
</dbReference>
<dbReference type="InterPro" id="IPR006169">
    <property type="entry name" value="GTP1_OBG_dom"/>
</dbReference>
<dbReference type="InterPro" id="IPR045086">
    <property type="entry name" value="OBG_GTPase"/>
</dbReference>
<keyword evidence="6 7" id="KW-0342">GTP-binding</keyword>
<evidence type="ECO:0000313" key="10">
    <source>
        <dbReference type="EMBL" id="KKQ69694.1"/>
    </source>
</evidence>
<comment type="function">
    <text evidence="7">An essential GTPase which binds GTP, GDP and possibly (p)ppGpp with moderate affinity, with high nucleotide exchange rates and a fairly low GTP hydrolysis rate. Plays a role in control of the cell cycle, stress response, ribosome biogenesis and in those bacteria that undergo differentiation, in morphogenesis control.</text>
</comment>
<comment type="similarity">
    <text evidence="1 7">Belongs to the TRAFAC class OBG-HflX-like GTPase superfamily. OBG GTPase family.</text>
</comment>
<reference evidence="10 11" key="1">
    <citation type="journal article" date="2015" name="Nature">
        <title>rRNA introns, odd ribosomes, and small enigmatic genomes across a large radiation of phyla.</title>
        <authorList>
            <person name="Brown C.T."/>
            <person name="Hug L.A."/>
            <person name="Thomas B.C."/>
            <person name="Sharon I."/>
            <person name="Castelle C.J."/>
            <person name="Singh A."/>
            <person name="Wilkins M.J."/>
            <person name="Williams K.H."/>
            <person name="Banfield J.F."/>
        </authorList>
    </citation>
    <scope>NUCLEOTIDE SEQUENCE [LARGE SCALE GENOMIC DNA]</scope>
</reference>
<accession>A0A0G0M7N8</accession>
<dbReference type="Pfam" id="PF01926">
    <property type="entry name" value="MMR_HSR1"/>
    <property type="match status" value="1"/>
</dbReference>
<dbReference type="InterPro" id="IPR027417">
    <property type="entry name" value="P-loop_NTPase"/>
</dbReference>
<keyword evidence="4 7" id="KW-0378">Hydrolase</keyword>
<dbReference type="PANTHER" id="PTHR11702:SF31">
    <property type="entry name" value="MITOCHONDRIAL RIBOSOME-ASSOCIATED GTPASE 2"/>
    <property type="match status" value="1"/>
</dbReference>
<dbReference type="InterPro" id="IPR014100">
    <property type="entry name" value="GTP-bd_Obg/CgtA"/>
</dbReference>
<dbReference type="FunFam" id="2.70.210.12:FF:000001">
    <property type="entry name" value="GTPase Obg"/>
    <property type="match status" value="1"/>
</dbReference>
<sequence>MLIDDVQITIKAGNGGDGLVHFYRDRWRPKGGPDGGNGGKGGDVYAIAVSDVTKLNQFRHLKNVEAENGINGGPNQRTGRGGKDTIIELPVGSIINYDNGTSFELTHSGQKEVLARGGKGGLGNHHFRSATNQTPQEFTAGKITETKNIHIQLKLIADVGLIGLPNAGKSSLLNELTPASAKVANYAFTTLEPNLGVTKGNYVIADVPGLIEGSSDGKGLGSKFLKHIERTSLLVHCVASDTADPEKDYHAIRKELSNYSQKLNEKPEIIVLTKSDLLEPKQIKLLTKKIKADLAVSIIDEKSIKSLNDLISRKLKLLVKG</sequence>
<comment type="subcellular location">
    <subcellularLocation>
        <location evidence="7">Cytoplasm</location>
    </subcellularLocation>
</comment>
<dbReference type="EMBL" id="LBUT01000013">
    <property type="protein sequence ID" value="KKQ69694.1"/>
    <property type="molecule type" value="Genomic_DNA"/>
</dbReference>
<dbReference type="CDD" id="cd01898">
    <property type="entry name" value="Obg"/>
    <property type="match status" value="1"/>
</dbReference>
<feature type="domain" description="Obg" evidence="9">
    <location>
        <begin position="1"/>
        <end position="156"/>
    </location>
</feature>
<protein>
    <recommendedName>
        <fullName evidence="7">GTPase Obg</fullName>
        <ecNumber evidence="7">3.6.5.-</ecNumber>
    </recommendedName>
    <alternativeName>
        <fullName evidence="7">GTP-binding protein Obg</fullName>
    </alternativeName>
</protein>
<dbReference type="PROSITE" id="PS51710">
    <property type="entry name" value="G_OBG"/>
    <property type="match status" value="1"/>
</dbReference>
<feature type="binding site" evidence="7">
    <location>
        <begin position="297"/>
        <end position="299"/>
    </location>
    <ligand>
        <name>GTP</name>
        <dbReference type="ChEBI" id="CHEBI:37565"/>
    </ligand>
</feature>
<evidence type="ECO:0000313" key="11">
    <source>
        <dbReference type="Proteomes" id="UP000034406"/>
    </source>
</evidence>
<keyword evidence="3 7" id="KW-0547">Nucleotide-binding</keyword>
<dbReference type="GO" id="GO:0003924">
    <property type="term" value="F:GTPase activity"/>
    <property type="evidence" value="ECO:0007669"/>
    <property type="project" value="UniProtKB-UniRule"/>
</dbReference>
<feature type="binding site" evidence="7">
    <location>
        <position position="170"/>
    </location>
    <ligand>
        <name>Mg(2+)</name>
        <dbReference type="ChEBI" id="CHEBI:18420"/>
    </ligand>
</feature>
<gene>
    <name evidence="7" type="primary">obg</name>
    <name evidence="10" type="ORF">US90_C0013G0035</name>
</gene>
<dbReference type="GO" id="GO:0005737">
    <property type="term" value="C:cytoplasm"/>
    <property type="evidence" value="ECO:0007669"/>
    <property type="project" value="UniProtKB-SubCell"/>
</dbReference>
<comment type="subunit">
    <text evidence="7">Monomer.</text>
</comment>
<dbReference type="AlphaFoldDB" id="A0A0G0M7N8"/>
<dbReference type="GO" id="GO:0000287">
    <property type="term" value="F:magnesium ion binding"/>
    <property type="evidence" value="ECO:0007669"/>
    <property type="project" value="InterPro"/>
</dbReference>
<proteinExistence type="inferred from homology"/>
<dbReference type="InterPro" id="IPR036726">
    <property type="entry name" value="GTP1_OBG_dom_sf"/>
</dbReference>
<keyword evidence="2 7" id="KW-0963">Cytoplasm</keyword>
<evidence type="ECO:0000256" key="3">
    <source>
        <dbReference type="ARBA" id="ARBA00022741"/>
    </source>
</evidence>
<dbReference type="Gene3D" id="3.40.50.300">
    <property type="entry name" value="P-loop containing nucleotide triphosphate hydrolases"/>
    <property type="match status" value="1"/>
</dbReference>
<evidence type="ECO:0000256" key="5">
    <source>
        <dbReference type="ARBA" id="ARBA00022842"/>
    </source>
</evidence>
<dbReference type="PRINTS" id="PR00326">
    <property type="entry name" value="GTP1OBG"/>
</dbReference>
<name>A0A0G0M7N8_9BACT</name>
<dbReference type="Gene3D" id="2.70.210.12">
    <property type="entry name" value="GTP1/OBG domain"/>
    <property type="match status" value="1"/>
</dbReference>
<dbReference type="SUPFAM" id="SSF52540">
    <property type="entry name" value="P-loop containing nucleoside triphosphate hydrolases"/>
    <property type="match status" value="1"/>
</dbReference>
<dbReference type="SUPFAM" id="SSF82051">
    <property type="entry name" value="Obg GTP-binding protein N-terminal domain"/>
    <property type="match status" value="1"/>
</dbReference>
<dbReference type="NCBIfam" id="NF008956">
    <property type="entry name" value="PRK12299.1"/>
    <property type="match status" value="1"/>
</dbReference>
<evidence type="ECO:0000256" key="7">
    <source>
        <dbReference type="HAMAP-Rule" id="MF_01454"/>
    </source>
</evidence>
<dbReference type="InterPro" id="IPR031167">
    <property type="entry name" value="G_OBG"/>
</dbReference>
<evidence type="ECO:0000256" key="1">
    <source>
        <dbReference type="ARBA" id="ARBA00007699"/>
    </source>
</evidence>
<dbReference type="EC" id="3.6.5.-" evidence="7"/>
<dbReference type="PANTHER" id="PTHR11702">
    <property type="entry name" value="DEVELOPMENTALLY REGULATED GTP-BINDING PROTEIN-RELATED"/>
    <property type="match status" value="1"/>
</dbReference>
<dbReference type="HAMAP" id="MF_01454">
    <property type="entry name" value="GTPase_Obg"/>
    <property type="match status" value="1"/>
</dbReference>
<keyword evidence="7" id="KW-0479">Metal-binding</keyword>
<dbReference type="GO" id="GO:0005525">
    <property type="term" value="F:GTP binding"/>
    <property type="evidence" value="ECO:0007669"/>
    <property type="project" value="UniProtKB-UniRule"/>
</dbReference>
<feature type="binding site" evidence="7">
    <location>
        <begin position="206"/>
        <end position="209"/>
    </location>
    <ligand>
        <name>GTP</name>
        <dbReference type="ChEBI" id="CHEBI:37565"/>
    </ligand>
</feature>
<organism evidence="10 11">
    <name type="scientific">Candidatus Shapirobacteria bacterium GW2011_GWE2_38_30</name>
    <dbReference type="NCBI Taxonomy" id="1618490"/>
    <lineage>
        <taxon>Bacteria</taxon>
        <taxon>Candidatus Shapironibacteriota</taxon>
    </lineage>
</organism>
<dbReference type="PATRIC" id="fig|1618490.4.peg.536"/>
<evidence type="ECO:0000256" key="2">
    <source>
        <dbReference type="ARBA" id="ARBA00022490"/>
    </source>
</evidence>
<feature type="binding site" evidence="7">
    <location>
        <position position="190"/>
    </location>
    <ligand>
        <name>Mg(2+)</name>
        <dbReference type="ChEBI" id="CHEBI:18420"/>
    </ligand>
</feature>
<dbReference type="InterPro" id="IPR006073">
    <property type="entry name" value="GTP-bd"/>
</dbReference>
<feature type="binding site" evidence="7">
    <location>
        <begin position="273"/>
        <end position="276"/>
    </location>
    <ligand>
        <name>GTP</name>
        <dbReference type="ChEBI" id="CHEBI:37565"/>
    </ligand>
</feature>
<feature type="binding site" evidence="7">
    <location>
        <begin position="163"/>
        <end position="170"/>
    </location>
    <ligand>
        <name>GTP</name>
        <dbReference type="ChEBI" id="CHEBI:37565"/>
    </ligand>
</feature>
<comment type="caution">
    <text evidence="10">The sequence shown here is derived from an EMBL/GenBank/DDBJ whole genome shotgun (WGS) entry which is preliminary data.</text>
</comment>
<feature type="domain" description="OBG-type G" evidence="8">
    <location>
        <begin position="157"/>
        <end position="316"/>
    </location>
</feature>
<evidence type="ECO:0000259" key="8">
    <source>
        <dbReference type="PROSITE" id="PS51710"/>
    </source>
</evidence>
<keyword evidence="5 7" id="KW-0460">Magnesium</keyword>